<accession>A0A1G8AER3</accession>
<evidence type="ECO:0000256" key="1">
    <source>
        <dbReference type="ARBA" id="ARBA00004141"/>
    </source>
</evidence>
<dbReference type="GO" id="GO:0016874">
    <property type="term" value="F:ligase activity"/>
    <property type="evidence" value="ECO:0007669"/>
    <property type="project" value="UniProtKB-KW"/>
</dbReference>
<evidence type="ECO:0000259" key="6">
    <source>
        <dbReference type="Pfam" id="PF04932"/>
    </source>
</evidence>
<evidence type="ECO:0000313" key="7">
    <source>
        <dbReference type="EMBL" id="SDH19336.1"/>
    </source>
</evidence>
<feature type="transmembrane region" description="Helical" evidence="5">
    <location>
        <begin position="202"/>
        <end position="224"/>
    </location>
</feature>
<feature type="transmembrane region" description="Helical" evidence="5">
    <location>
        <begin position="440"/>
        <end position="460"/>
    </location>
</feature>
<evidence type="ECO:0000256" key="2">
    <source>
        <dbReference type="ARBA" id="ARBA00022692"/>
    </source>
</evidence>
<proteinExistence type="predicted"/>
<keyword evidence="8" id="KW-1185">Reference proteome</keyword>
<keyword evidence="7" id="KW-0436">Ligase</keyword>
<keyword evidence="2 5" id="KW-0812">Transmembrane</keyword>
<dbReference type="InterPro" id="IPR051533">
    <property type="entry name" value="WaaL-like"/>
</dbReference>
<dbReference type="AlphaFoldDB" id="A0A1G8AER3"/>
<feature type="transmembrane region" description="Helical" evidence="5">
    <location>
        <begin position="383"/>
        <end position="402"/>
    </location>
</feature>
<dbReference type="EMBL" id="FNDD01000010">
    <property type="protein sequence ID" value="SDH19336.1"/>
    <property type="molecule type" value="Genomic_DNA"/>
</dbReference>
<dbReference type="GO" id="GO:0016020">
    <property type="term" value="C:membrane"/>
    <property type="evidence" value="ECO:0007669"/>
    <property type="project" value="UniProtKB-SubCell"/>
</dbReference>
<evidence type="ECO:0000313" key="8">
    <source>
        <dbReference type="Proteomes" id="UP000198854"/>
    </source>
</evidence>
<comment type="subcellular location">
    <subcellularLocation>
        <location evidence="1">Membrane</location>
        <topology evidence="1">Multi-pass membrane protein</topology>
    </subcellularLocation>
</comment>
<feature type="transmembrane region" description="Helical" evidence="5">
    <location>
        <begin position="154"/>
        <end position="172"/>
    </location>
</feature>
<feature type="domain" description="O-antigen ligase-related" evidence="6">
    <location>
        <begin position="249"/>
        <end position="390"/>
    </location>
</feature>
<protein>
    <submittedName>
        <fullName evidence="7">O-antigen ligase</fullName>
    </submittedName>
</protein>
<organism evidence="7 8">
    <name type="scientific">Vibrio xiamenensis</name>
    <dbReference type="NCBI Taxonomy" id="861298"/>
    <lineage>
        <taxon>Bacteria</taxon>
        <taxon>Pseudomonadati</taxon>
        <taxon>Pseudomonadota</taxon>
        <taxon>Gammaproteobacteria</taxon>
        <taxon>Vibrionales</taxon>
        <taxon>Vibrionaceae</taxon>
        <taxon>Vibrio</taxon>
    </lineage>
</organism>
<sequence length="472" mass="52263">MDVMRLKISKLEHFCFCSLLLLVFWVPIPLASNRVWAISIFEVWSALLCLLALFCNSRNGFNVVNNKLKPFLWLIVPIGIFQLWTIVQLISWPLNWLNIISPAAAKIYSSVEVMHAPISLDPFSTELSVIKGIAYLMIIISAALLVNSVQRLRLVLTTIVLSGVFQALYGAFEILLNQKQSLVFGFDIGQAATGTFVYKNHFANYLLLCLCLGVGLIVGDLHSSPSGSWIRRLQRWSEGTLSRKMFWRLAIIIMVIGLVMSHSRMGNSAFFASTVVGSLVALVTYKDKPRAFVAFIVSILLVDTVVVGSLFGLNQLQQEIVHTSLATETRDEVVEWSLPVIADFPLTGTGMGSYASVFSSYTQRAIGYYDHAHNDYIEFAVEAGVPMTLMLGAMCLWGLWLCVQVMKTHNSKTLKGAALGCFMAVVGMLIHICVDFNLQAPANTVTFLLILTLIGCFSSIRAQRRSSGNLNV</sequence>
<keyword evidence="3 5" id="KW-1133">Transmembrane helix</keyword>
<feature type="transmembrane region" description="Helical" evidence="5">
    <location>
        <begin position="12"/>
        <end position="30"/>
    </location>
</feature>
<name>A0A1G8AER3_9VIBR</name>
<dbReference type="STRING" id="861298.SAMN04488136_11077"/>
<feature type="transmembrane region" description="Helical" evidence="5">
    <location>
        <begin position="292"/>
        <end position="313"/>
    </location>
</feature>
<gene>
    <name evidence="7" type="ORF">SAMN04488136_11077</name>
</gene>
<feature type="transmembrane region" description="Helical" evidence="5">
    <location>
        <begin position="245"/>
        <end position="262"/>
    </location>
</feature>
<feature type="transmembrane region" description="Helical" evidence="5">
    <location>
        <begin position="268"/>
        <end position="285"/>
    </location>
</feature>
<dbReference type="Proteomes" id="UP000198854">
    <property type="component" value="Unassembled WGS sequence"/>
</dbReference>
<feature type="transmembrane region" description="Helical" evidence="5">
    <location>
        <begin position="414"/>
        <end position="434"/>
    </location>
</feature>
<evidence type="ECO:0000256" key="3">
    <source>
        <dbReference type="ARBA" id="ARBA00022989"/>
    </source>
</evidence>
<evidence type="ECO:0000256" key="5">
    <source>
        <dbReference type="SAM" id="Phobius"/>
    </source>
</evidence>
<evidence type="ECO:0000256" key="4">
    <source>
        <dbReference type="ARBA" id="ARBA00023136"/>
    </source>
</evidence>
<reference evidence="8" key="1">
    <citation type="submission" date="2016-10" db="EMBL/GenBank/DDBJ databases">
        <authorList>
            <person name="Varghese N."/>
            <person name="Submissions S."/>
        </authorList>
    </citation>
    <scope>NUCLEOTIDE SEQUENCE [LARGE SCALE GENOMIC DNA]</scope>
    <source>
        <strain evidence="8">CGMCC 1.10228</strain>
    </source>
</reference>
<feature type="transmembrane region" description="Helical" evidence="5">
    <location>
        <begin position="71"/>
        <end position="92"/>
    </location>
</feature>
<feature type="transmembrane region" description="Helical" evidence="5">
    <location>
        <begin position="36"/>
        <end position="55"/>
    </location>
</feature>
<dbReference type="Pfam" id="PF04932">
    <property type="entry name" value="Wzy_C"/>
    <property type="match status" value="1"/>
</dbReference>
<feature type="transmembrane region" description="Helical" evidence="5">
    <location>
        <begin position="129"/>
        <end position="147"/>
    </location>
</feature>
<dbReference type="PANTHER" id="PTHR37422">
    <property type="entry name" value="TEICHURONIC ACID BIOSYNTHESIS PROTEIN TUAE"/>
    <property type="match status" value="1"/>
</dbReference>
<keyword evidence="4 5" id="KW-0472">Membrane</keyword>
<dbReference type="InterPro" id="IPR007016">
    <property type="entry name" value="O-antigen_ligase-rel_domated"/>
</dbReference>
<dbReference type="PANTHER" id="PTHR37422:SF13">
    <property type="entry name" value="LIPOPOLYSACCHARIDE BIOSYNTHESIS PROTEIN PA4999-RELATED"/>
    <property type="match status" value="1"/>
</dbReference>